<dbReference type="OMA" id="GQHPRRI"/>
<protein>
    <submittedName>
        <fullName evidence="3">Endo/exonuclease/phosphatase domain-containing protein</fullName>
    </submittedName>
</protein>
<name>A0A0R3PEH4_ANGCS</name>
<accession>A0A0R3PEH4</accession>
<dbReference type="OrthoDB" id="407509at2759"/>
<keyword evidence="2" id="KW-1185">Reference proteome</keyword>
<reference evidence="1 2" key="2">
    <citation type="submission" date="2018-11" db="EMBL/GenBank/DDBJ databases">
        <authorList>
            <consortium name="Pathogen Informatics"/>
        </authorList>
    </citation>
    <scope>NUCLEOTIDE SEQUENCE [LARGE SCALE GENOMIC DNA]</scope>
    <source>
        <strain evidence="1 2">Costa Rica</strain>
    </source>
</reference>
<dbReference type="Proteomes" id="UP000267027">
    <property type="component" value="Unassembled WGS sequence"/>
</dbReference>
<reference evidence="3" key="1">
    <citation type="submission" date="2017-02" db="UniProtKB">
        <authorList>
            <consortium name="WormBaseParasite"/>
        </authorList>
    </citation>
    <scope>IDENTIFICATION</scope>
</reference>
<evidence type="ECO:0000313" key="3">
    <source>
        <dbReference type="WBParaSite" id="ACOC_0000247101-mRNA-1"/>
    </source>
</evidence>
<sequence length="102" mass="11226">MMTICSYNAPTLLSEPSIEDLLMQAKGIKYDVIGLVETRRRRPFNAGYGTGEELSLGKCDSRGVGGDGVLVNKSLSMNTDSFEQLATRIRRLRLKRCESAPA</sequence>
<proteinExistence type="predicted"/>
<organism evidence="3">
    <name type="scientific">Angiostrongylus costaricensis</name>
    <name type="common">Nematode worm</name>
    <dbReference type="NCBI Taxonomy" id="334426"/>
    <lineage>
        <taxon>Eukaryota</taxon>
        <taxon>Metazoa</taxon>
        <taxon>Ecdysozoa</taxon>
        <taxon>Nematoda</taxon>
        <taxon>Chromadorea</taxon>
        <taxon>Rhabditida</taxon>
        <taxon>Rhabditina</taxon>
        <taxon>Rhabditomorpha</taxon>
        <taxon>Strongyloidea</taxon>
        <taxon>Metastrongylidae</taxon>
        <taxon>Angiostrongylus</taxon>
    </lineage>
</organism>
<evidence type="ECO:0000313" key="1">
    <source>
        <dbReference type="EMBL" id="VDM54055.1"/>
    </source>
</evidence>
<dbReference type="AlphaFoldDB" id="A0A0R3PEH4"/>
<evidence type="ECO:0000313" key="2">
    <source>
        <dbReference type="Proteomes" id="UP000267027"/>
    </source>
</evidence>
<dbReference type="WBParaSite" id="ACOC_0000247101-mRNA-1">
    <property type="protein sequence ID" value="ACOC_0000247101-mRNA-1"/>
    <property type="gene ID" value="ACOC_0000247101"/>
</dbReference>
<gene>
    <name evidence="1" type="ORF">ACOC_LOCUS2470</name>
</gene>
<dbReference type="EMBL" id="UYYA01000502">
    <property type="protein sequence ID" value="VDM54055.1"/>
    <property type="molecule type" value="Genomic_DNA"/>
</dbReference>